<dbReference type="EMBL" id="UZAI01002857">
    <property type="protein sequence ID" value="VDO75179.1"/>
    <property type="molecule type" value="Genomic_DNA"/>
</dbReference>
<proteinExistence type="predicted"/>
<keyword evidence="2" id="KW-1185">Reference proteome</keyword>
<evidence type="ECO:0000313" key="1">
    <source>
        <dbReference type="EMBL" id="VDO75179.1"/>
    </source>
</evidence>
<organism evidence="1 2">
    <name type="scientific">Schistosoma margrebowiei</name>
    <dbReference type="NCBI Taxonomy" id="48269"/>
    <lineage>
        <taxon>Eukaryota</taxon>
        <taxon>Metazoa</taxon>
        <taxon>Spiralia</taxon>
        <taxon>Lophotrochozoa</taxon>
        <taxon>Platyhelminthes</taxon>
        <taxon>Trematoda</taxon>
        <taxon>Digenea</taxon>
        <taxon>Strigeidida</taxon>
        <taxon>Schistosomatoidea</taxon>
        <taxon>Schistosomatidae</taxon>
        <taxon>Schistosoma</taxon>
    </lineage>
</organism>
<sequence length="49" mass="6074">MGFMIGESRYIDFSGKYPYEEKFEELCTTIKNGRIFMRFNVKEWKFENY</sequence>
<dbReference type="Proteomes" id="UP000277204">
    <property type="component" value="Unassembled WGS sequence"/>
</dbReference>
<name>A0A3P7YE50_9TREM</name>
<dbReference type="AlphaFoldDB" id="A0A3P7YE50"/>
<reference evidence="1 2" key="1">
    <citation type="submission" date="2018-11" db="EMBL/GenBank/DDBJ databases">
        <authorList>
            <consortium name="Pathogen Informatics"/>
        </authorList>
    </citation>
    <scope>NUCLEOTIDE SEQUENCE [LARGE SCALE GENOMIC DNA]</scope>
    <source>
        <strain evidence="1 2">Zambia</strain>
    </source>
</reference>
<accession>A0A3P7YE50</accession>
<gene>
    <name evidence="1" type="ORF">SMRZ_LOCUS7202</name>
</gene>
<evidence type="ECO:0000313" key="2">
    <source>
        <dbReference type="Proteomes" id="UP000277204"/>
    </source>
</evidence>
<protein>
    <submittedName>
        <fullName evidence="1">Uncharacterized protein</fullName>
    </submittedName>
</protein>